<keyword evidence="2" id="KW-1185">Reference proteome</keyword>
<dbReference type="Pfam" id="PF10826">
    <property type="entry name" value="DUF2551"/>
    <property type="match status" value="1"/>
</dbReference>
<reference evidence="1 2" key="1">
    <citation type="journal article" date="2010" name="Stand. Genomic Sci.">
        <title>Complete genome sequence of Methanoplanus petrolearius type strain (SEBR 4847).</title>
        <authorList>
            <person name="Brambilla E."/>
            <person name="Djao O.D."/>
            <person name="Daligault H."/>
            <person name="Lapidus A."/>
            <person name="Lucas S."/>
            <person name="Hammon N."/>
            <person name="Nolan M."/>
            <person name="Tice H."/>
            <person name="Cheng J.F."/>
            <person name="Han C."/>
            <person name="Tapia R."/>
            <person name="Goodwin L."/>
            <person name="Pitluck S."/>
            <person name="Liolios K."/>
            <person name="Ivanova N."/>
            <person name="Mavromatis K."/>
            <person name="Mikhailova N."/>
            <person name="Pati A."/>
            <person name="Chen A."/>
            <person name="Palaniappan K."/>
            <person name="Land M."/>
            <person name="Hauser L."/>
            <person name="Chang Y.J."/>
            <person name="Jeffries C.D."/>
            <person name="Rohde M."/>
            <person name="Spring S."/>
            <person name="Sikorski J."/>
            <person name="Goker M."/>
            <person name="Woyke T."/>
            <person name="Bristow J."/>
            <person name="Eisen J.A."/>
            <person name="Markowitz V."/>
            <person name="Hugenholtz P."/>
            <person name="Kyrpides N.C."/>
            <person name="Klenk H.P."/>
        </authorList>
    </citation>
    <scope>NUCLEOTIDE SEQUENCE [LARGE SCALE GENOMIC DNA]</scope>
    <source>
        <strain evidence="2">DSM 11571 / OCM 486 / SEBR 4847</strain>
    </source>
</reference>
<accession>E1RHR3</accession>
<sequence length="104" mass="12035">MRSAADLKREIEMRLRNYLSRDKNGIRRELLKIFVRAKSLTVAETHKKLMEKFSVTVQSVASMVGTIASRIGIFHIIKEKDNDQTRYELKEQYADLVARLVVPA</sequence>
<dbReference type="RefSeq" id="WP_013329628.1">
    <property type="nucleotide sequence ID" value="NC_014507.1"/>
</dbReference>
<dbReference type="eggNOG" id="arCOG04419">
    <property type="taxonomic scope" value="Archaea"/>
</dbReference>
<organism evidence="1 2">
    <name type="scientific">Methanolacinia petrolearia (strain DSM 11571 / OCM 486 / SEBR 4847)</name>
    <name type="common">Methanoplanus petrolearius</name>
    <dbReference type="NCBI Taxonomy" id="679926"/>
    <lineage>
        <taxon>Archaea</taxon>
        <taxon>Methanobacteriati</taxon>
        <taxon>Methanobacteriota</taxon>
        <taxon>Stenosarchaea group</taxon>
        <taxon>Methanomicrobia</taxon>
        <taxon>Methanomicrobiales</taxon>
        <taxon>Methanomicrobiaceae</taxon>
        <taxon>Methanolacinia</taxon>
    </lineage>
</organism>
<dbReference type="EMBL" id="CP002117">
    <property type="protein sequence ID" value="ADN36451.1"/>
    <property type="molecule type" value="Genomic_DNA"/>
</dbReference>
<name>E1RHR3_METP4</name>
<dbReference type="InterPro" id="IPR020501">
    <property type="entry name" value="Uncharacterised_AF1218"/>
</dbReference>
<dbReference type="STRING" id="679926.Mpet_1698"/>
<dbReference type="GeneID" id="9744170"/>
<dbReference type="OrthoDB" id="120695at2157"/>
<evidence type="ECO:0000313" key="1">
    <source>
        <dbReference type="EMBL" id="ADN36451.1"/>
    </source>
</evidence>
<dbReference type="Proteomes" id="UP000006565">
    <property type="component" value="Chromosome"/>
</dbReference>
<protein>
    <recommendedName>
        <fullName evidence="3">DUF2551 domain-containing protein</fullName>
    </recommendedName>
</protein>
<gene>
    <name evidence="1" type="ordered locus">Mpet_1698</name>
</gene>
<dbReference type="KEGG" id="mpi:Mpet_1698"/>
<dbReference type="HOGENOM" id="CLU_161115_0_0_2"/>
<proteinExistence type="predicted"/>
<dbReference type="AlphaFoldDB" id="E1RHR3"/>
<evidence type="ECO:0008006" key="3">
    <source>
        <dbReference type="Google" id="ProtNLM"/>
    </source>
</evidence>
<evidence type="ECO:0000313" key="2">
    <source>
        <dbReference type="Proteomes" id="UP000006565"/>
    </source>
</evidence>